<reference evidence="3" key="1">
    <citation type="journal article" date="2022" name="IScience">
        <title>Evolution of zygomycete secretomes and the origins of terrestrial fungal ecologies.</title>
        <authorList>
            <person name="Chang Y."/>
            <person name="Wang Y."/>
            <person name="Mondo S."/>
            <person name="Ahrendt S."/>
            <person name="Andreopoulos W."/>
            <person name="Barry K."/>
            <person name="Beard J."/>
            <person name="Benny G.L."/>
            <person name="Blankenship S."/>
            <person name="Bonito G."/>
            <person name="Cuomo C."/>
            <person name="Desiro A."/>
            <person name="Gervers K.A."/>
            <person name="Hundley H."/>
            <person name="Kuo A."/>
            <person name="LaButti K."/>
            <person name="Lang B.F."/>
            <person name="Lipzen A."/>
            <person name="O'Donnell K."/>
            <person name="Pangilinan J."/>
            <person name="Reynolds N."/>
            <person name="Sandor L."/>
            <person name="Smith M.E."/>
            <person name="Tsang A."/>
            <person name="Grigoriev I.V."/>
            <person name="Stajich J.E."/>
            <person name="Spatafora J.W."/>
        </authorList>
    </citation>
    <scope>NUCLEOTIDE SEQUENCE</scope>
    <source>
        <strain evidence="3">RSA 2281</strain>
    </source>
</reference>
<feature type="compositionally biased region" description="Pro residues" evidence="1">
    <location>
        <begin position="182"/>
        <end position="209"/>
    </location>
</feature>
<dbReference type="SUPFAM" id="SSF50998">
    <property type="entry name" value="Quinoprotein alcohol dehydrogenase-like"/>
    <property type="match status" value="1"/>
</dbReference>
<dbReference type="AlphaFoldDB" id="A0AAD5KEG8"/>
<dbReference type="Gene3D" id="2.130.10.10">
    <property type="entry name" value="YVTN repeat-like/Quinoprotein amine dehydrogenase"/>
    <property type="match status" value="2"/>
</dbReference>
<gene>
    <name evidence="3" type="ORF">BDA99DRAFT_603759</name>
</gene>
<evidence type="ECO:0000259" key="2">
    <source>
        <dbReference type="Pfam" id="PF13360"/>
    </source>
</evidence>
<feature type="compositionally biased region" description="Low complexity" evidence="1">
    <location>
        <begin position="210"/>
        <end position="219"/>
    </location>
</feature>
<dbReference type="Proteomes" id="UP001209540">
    <property type="component" value="Unassembled WGS sequence"/>
</dbReference>
<feature type="compositionally biased region" description="Pro residues" evidence="1">
    <location>
        <begin position="163"/>
        <end position="174"/>
    </location>
</feature>
<dbReference type="Pfam" id="PF13360">
    <property type="entry name" value="PQQ_2"/>
    <property type="match status" value="2"/>
</dbReference>
<evidence type="ECO:0000313" key="4">
    <source>
        <dbReference type="Proteomes" id="UP001209540"/>
    </source>
</evidence>
<keyword evidence="4" id="KW-1185">Reference proteome</keyword>
<proteinExistence type="predicted"/>
<accession>A0AAD5KEG8</accession>
<dbReference type="InterPro" id="IPR018391">
    <property type="entry name" value="PQQ_b-propeller_rpt"/>
</dbReference>
<feature type="domain" description="Pyrrolo-quinoline quinone repeat" evidence="2">
    <location>
        <begin position="64"/>
        <end position="136"/>
    </location>
</feature>
<dbReference type="SMART" id="SM00564">
    <property type="entry name" value="PQQ"/>
    <property type="match status" value="3"/>
</dbReference>
<organism evidence="3 4">
    <name type="scientific">Phascolomyces articulosus</name>
    <dbReference type="NCBI Taxonomy" id="60185"/>
    <lineage>
        <taxon>Eukaryota</taxon>
        <taxon>Fungi</taxon>
        <taxon>Fungi incertae sedis</taxon>
        <taxon>Mucoromycota</taxon>
        <taxon>Mucoromycotina</taxon>
        <taxon>Mucoromycetes</taxon>
        <taxon>Mucorales</taxon>
        <taxon>Lichtheimiaceae</taxon>
        <taxon>Phascolomyces</taxon>
    </lineage>
</organism>
<feature type="region of interest" description="Disordered" evidence="1">
    <location>
        <begin position="332"/>
        <end position="360"/>
    </location>
</feature>
<evidence type="ECO:0000313" key="3">
    <source>
        <dbReference type="EMBL" id="KAI9268276.1"/>
    </source>
</evidence>
<feature type="region of interest" description="Disordered" evidence="1">
    <location>
        <begin position="148"/>
        <end position="224"/>
    </location>
</feature>
<feature type="compositionally biased region" description="Low complexity" evidence="1">
    <location>
        <begin position="344"/>
        <end position="360"/>
    </location>
</feature>
<protein>
    <recommendedName>
        <fullName evidence="2">Pyrrolo-quinoline quinone repeat domain-containing protein</fullName>
    </recommendedName>
</protein>
<dbReference type="InterPro" id="IPR015943">
    <property type="entry name" value="WD40/YVTN_repeat-like_dom_sf"/>
</dbReference>
<dbReference type="InterPro" id="IPR011047">
    <property type="entry name" value="Quinoprotein_ADH-like_sf"/>
</dbReference>
<sequence length="360" mass="38718">MVYRIEERYFFSSVLSLCRSHVRPKFLSRSELNHCSDNDANQGGTQQYYNAPVSRHEIIVCATHGKIYALHKHSGARIWRADFPKGSTSLFAVGSMGGIVSIFITDQDDLIIASSGKTACLDLYTGDVKWVNKMKGFGYEEVGIVCTPSQTPNPQNALSHGSQPPPSQYSPPPSQYGYPPSQYGPPPSQYGPPPSQYGPPPSQYGPPPTSGYTPPGYYGQDSHNHRSYTSKQVAIVGTGGEIMGIDVKNGEELWRFDCPKGGSKIPSILVDPQGTIIYVGCGTRLYCLEAVTGQVKWQTKVSNSISGHDYMTLATTWSSRLAAEAHTSFSLHPSAQAASRERNATAAEAAGDASAGAAGA</sequence>
<comment type="caution">
    <text evidence="3">The sequence shown here is derived from an EMBL/GenBank/DDBJ whole genome shotgun (WGS) entry which is preliminary data.</text>
</comment>
<feature type="domain" description="Pyrrolo-quinoline quinone repeat" evidence="2">
    <location>
        <begin position="240"/>
        <end position="307"/>
    </location>
</feature>
<evidence type="ECO:0000256" key="1">
    <source>
        <dbReference type="SAM" id="MobiDB-lite"/>
    </source>
</evidence>
<reference evidence="3" key="2">
    <citation type="submission" date="2023-02" db="EMBL/GenBank/DDBJ databases">
        <authorList>
            <consortium name="DOE Joint Genome Institute"/>
            <person name="Mondo S.J."/>
            <person name="Chang Y."/>
            <person name="Wang Y."/>
            <person name="Ahrendt S."/>
            <person name="Andreopoulos W."/>
            <person name="Barry K."/>
            <person name="Beard J."/>
            <person name="Benny G.L."/>
            <person name="Blankenship S."/>
            <person name="Bonito G."/>
            <person name="Cuomo C."/>
            <person name="Desiro A."/>
            <person name="Gervers K.A."/>
            <person name="Hundley H."/>
            <person name="Kuo A."/>
            <person name="LaButti K."/>
            <person name="Lang B.F."/>
            <person name="Lipzen A."/>
            <person name="O'Donnell K."/>
            <person name="Pangilinan J."/>
            <person name="Reynolds N."/>
            <person name="Sandor L."/>
            <person name="Smith M.W."/>
            <person name="Tsang A."/>
            <person name="Grigoriev I.V."/>
            <person name="Stajich J.E."/>
            <person name="Spatafora J.W."/>
        </authorList>
    </citation>
    <scope>NUCLEOTIDE SEQUENCE</scope>
    <source>
        <strain evidence="3">RSA 2281</strain>
    </source>
</reference>
<name>A0AAD5KEG8_9FUNG</name>
<dbReference type="InterPro" id="IPR002372">
    <property type="entry name" value="PQQ_rpt_dom"/>
</dbReference>
<dbReference type="PANTHER" id="PTHR34512">
    <property type="entry name" value="CELL SURFACE PROTEIN"/>
    <property type="match status" value="1"/>
</dbReference>
<dbReference type="EMBL" id="JAIXMP010000009">
    <property type="protein sequence ID" value="KAI9268276.1"/>
    <property type="molecule type" value="Genomic_DNA"/>
</dbReference>
<feature type="compositionally biased region" description="Polar residues" evidence="1">
    <location>
        <begin position="148"/>
        <end position="160"/>
    </location>
</feature>
<dbReference type="PANTHER" id="PTHR34512:SF30">
    <property type="entry name" value="OUTER MEMBRANE PROTEIN ASSEMBLY FACTOR BAMB"/>
    <property type="match status" value="1"/>
</dbReference>